<organism evidence="3 4">
    <name type="scientific">Nesterenkonia xinjiangensis</name>
    <dbReference type="NCBI Taxonomy" id="225327"/>
    <lineage>
        <taxon>Bacteria</taxon>
        <taxon>Bacillati</taxon>
        <taxon>Actinomycetota</taxon>
        <taxon>Actinomycetes</taxon>
        <taxon>Micrococcales</taxon>
        <taxon>Micrococcaceae</taxon>
        <taxon>Nesterenkonia</taxon>
    </lineage>
</organism>
<dbReference type="Proteomes" id="UP000535437">
    <property type="component" value="Unassembled WGS sequence"/>
</dbReference>
<keyword evidence="1" id="KW-1133">Transmembrane helix</keyword>
<evidence type="ECO:0000259" key="2">
    <source>
        <dbReference type="Pfam" id="PF02517"/>
    </source>
</evidence>
<dbReference type="EMBL" id="JACCFY010000001">
    <property type="protein sequence ID" value="NYJ77076.1"/>
    <property type="molecule type" value="Genomic_DNA"/>
</dbReference>
<feature type="domain" description="CAAX prenyl protease 2/Lysostaphin resistance protein A-like" evidence="2">
    <location>
        <begin position="153"/>
        <end position="256"/>
    </location>
</feature>
<keyword evidence="3" id="KW-0645">Protease</keyword>
<proteinExistence type="predicted"/>
<evidence type="ECO:0000313" key="4">
    <source>
        <dbReference type="Proteomes" id="UP000535437"/>
    </source>
</evidence>
<evidence type="ECO:0000256" key="1">
    <source>
        <dbReference type="SAM" id="Phobius"/>
    </source>
</evidence>
<dbReference type="RefSeq" id="WP_179540608.1">
    <property type="nucleotide sequence ID" value="NZ_BAAALL010000004.1"/>
</dbReference>
<dbReference type="AlphaFoldDB" id="A0A7Z0K7Y7"/>
<keyword evidence="3" id="KW-0378">Hydrolase</keyword>
<feature type="transmembrane region" description="Helical" evidence="1">
    <location>
        <begin position="147"/>
        <end position="167"/>
    </location>
</feature>
<dbReference type="GO" id="GO:0006508">
    <property type="term" value="P:proteolysis"/>
    <property type="evidence" value="ECO:0007669"/>
    <property type="project" value="UniProtKB-KW"/>
</dbReference>
<feature type="transmembrane region" description="Helical" evidence="1">
    <location>
        <begin position="85"/>
        <end position="106"/>
    </location>
</feature>
<keyword evidence="1" id="KW-0472">Membrane</keyword>
<dbReference type="InterPro" id="IPR042150">
    <property type="entry name" value="MmRce1-like"/>
</dbReference>
<dbReference type="GO" id="GO:0080120">
    <property type="term" value="P:CAAX-box protein maturation"/>
    <property type="evidence" value="ECO:0007669"/>
    <property type="project" value="UniProtKB-ARBA"/>
</dbReference>
<accession>A0A7Z0K7Y7</accession>
<sequence length="316" mass="33848">MQETLTPTRRRLALPIFIACAYGLAWLVALPLWLGDGLNSPWFMVVTIAMMFTPAVAALVAVLVERPQKKARALGLVPLQPVGRLLRHLALGLVVPIVVCLAALPIGHLAGVFPADFTGLSGFQQITEQQLAQAGVDELPLPIETLAALQIINVLVAALVINLLPALGEEIGWRGWMLPKLLRFGPWGAIGISGIIWGLWHAPLILLGYNYPGTPGWLALIAMVALCTIMGGVFGWLRLRSGSVWPAALAHSTFNAAATTYLLFIAADATFDPLQATITGWTGWILPAVVVLLVVLTGRFSPVSQETAGDLPRDDQ</sequence>
<dbReference type="PANTHER" id="PTHR35797">
    <property type="entry name" value="PROTEASE-RELATED"/>
    <property type="match status" value="1"/>
</dbReference>
<dbReference type="GO" id="GO:0004175">
    <property type="term" value="F:endopeptidase activity"/>
    <property type="evidence" value="ECO:0007669"/>
    <property type="project" value="UniProtKB-ARBA"/>
</dbReference>
<dbReference type="PANTHER" id="PTHR35797:SF1">
    <property type="entry name" value="PROTEASE"/>
    <property type="match status" value="1"/>
</dbReference>
<feature type="transmembrane region" description="Helical" evidence="1">
    <location>
        <begin position="187"/>
        <end position="211"/>
    </location>
</feature>
<keyword evidence="1" id="KW-0812">Transmembrane</keyword>
<feature type="transmembrane region" description="Helical" evidence="1">
    <location>
        <begin position="12"/>
        <end position="34"/>
    </location>
</feature>
<dbReference type="InterPro" id="IPR003675">
    <property type="entry name" value="Rce1/LyrA-like_dom"/>
</dbReference>
<feature type="transmembrane region" description="Helical" evidence="1">
    <location>
        <begin position="217"/>
        <end position="237"/>
    </location>
</feature>
<dbReference type="Pfam" id="PF02517">
    <property type="entry name" value="Rce1-like"/>
    <property type="match status" value="1"/>
</dbReference>
<feature type="transmembrane region" description="Helical" evidence="1">
    <location>
        <begin position="278"/>
        <end position="296"/>
    </location>
</feature>
<protein>
    <submittedName>
        <fullName evidence="3">Membrane protease YdiL (CAAX protease family)</fullName>
    </submittedName>
</protein>
<reference evidence="3 4" key="1">
    <citation type="submission" date="2020-07" db="EMBL/GenBank/DDBJ databases">
        <title>Sequencing the genomes of 1000 actinobacteria strains.</title>
        <authorList>
            <person name="Klenk H.-P."/>
        </authorList>
    </citation>
    <scope>NUCLEOTIDE SEQUENCE [LARGE SCALE GENOMIC DNA]</scope>
    <source>
        <strain evidence="3 4">DSM 15475</strain>
    </source>
</reference>
<name>A0A7Z0K7Y7_9MICC</name>
<feature type="transmembrane region" description="Helical" evidence="1">
    <location>
        <begin position="244"/>
        <end position="266"/>
    </location>
</feature>
<keyword evidence="4" id="KW-1185">Reference proteome</keyword>
<gene>
    <name evidence="3" type="ORF">HNR09_000487</name>
</gene>
<feature type="transmembrane region" description="Helical" evidence="1">
    <location>
        <begin position="40"/>
        <end position="64"/>
    </location>
</feature>
<evidence type="ECO:0000313" key="3">
    <source>
        <dbReference type="EMBL" id="NYJ77076.1"/>
    </source>
</evidence>
<comment type="caution">
    <text evidence="3">The sequence shown here is derived from an EMBL/GenBank/DDBJ whole genome shotgun (WGS) entry which is preliminary data.</text>
</comment>